<evidence type="ECO:0000256" key="1">
    <source>
        <dbReference type="SAM" id="MobiDB-lite"/>
    </source>
</evidence>
<dbReference type="InterPro" id="IPR008972">
    <property type="entry name" value="Cupredoxin"/>
</dbReference>
<dbReference type="InterPro" id="IPR011707">
    <property type="entry name" value="Cu-oxidase-like_N"/>
</dbReference>
<feature type="domain" description="Plastocyanin-like" evidence="3">
    <location>
        <begin position="177"/>
        <end position="278"/>
    </location>
</feature>
<feature type="region of interest" description="Disordered" evidence="1">
    <location>
        <begin position="70"/>
        <end position="96"/>
    </location>
</feature>
<dbReference type="InterPro" id="IPR011706">
    <property type="entry name" value="Cu-oxidase_C"/>
</dbReference>
<dbReference type="EC" id="1.-.-.-" evidence="4"/>
<accession>A0A5B9QU17</accession>
<dbReference type="CDD" id="cd13860">
    <property type="entry name" value="CuRO_1_2dMco_1"/>
    <property type="match status" value="1"/>
</dbReference>
<organism evidence="4 5">
    <name type="scientific">Roseimaritima ulvae</name>
    <dbReference type="NCBI Taxonomy" id="980254"/>
    <lineage>
        <taxon>Bacteria</taxon>
        <taxon>Pseudomonadati</taxon>
        <taxon>Planctomycetota</taxon>
        <taxon>Planctomycetia</taxon>
        <taxon>Pirellulales</taxon>
        <taxon>Pirellulaceae</taxon>
        <taxon>Roseimaritima</taxon>
    </lineage>
</organism>
<dbReference type="GO" id="GO:0005507">
    <property type="term" value="F:copper ion binding"/>
    <property type="evidence" value="ECO:0007669"/>
    <property type="project" value="InterPro"/>
</dbReference>
<dbReference type="PANTHER" id="PTHR11709">
    <property type="entry name" value="MULTI-COPPER OXIDASE"/>
    <property type="match status" value="1"/>
</dbReference>
<dbReference type="AlphaFoldDB" id="A0A5B9QU17"/>
<dbReference type="Gene3D" id="2.60.40.420">
    <property type="entry name" value="Cupredoxins - blue copper proteins"/>
    <property type="match status" value="2"/>
</dbReference>
<feature type="compositionally biased region" description="Polar residues" evidence="1">
    <location>
        <begin position="74"/>
        <end position="87"/>
    </location>
</feature>
<sequence>MELGSKLVVFEQRLQSNYDRVYPGKVCDPKLQTPNSKPKLMRTEDRRKFLKVGTLAAAAGLAGKANAQEGKANLDSSNAPDASSPIGNASAEPRIPGGADAVAEIEGFSRFKPSRGNDPESDYYLGKKMPGFRPASAGPAPFEAPDLEKLPWKMVGGAKEFHLVPQAVRREFLPGYYMNVYGYNGSMPGPTIEVTQGDRVRIVVTNELPEDTFTHWHGFELPIQYDGAATLTQNPIKPGKTMVFEFDVHEEGTFFYHSHIPMQEAFGQVGWFIVHPKKVYDPPVDRDFGLIFQNFHIPPTHTVSDSWAMDWNWHTINGRSGPLTTPLVCKHGERVRVRLLDFSPMQHHPIHLHGHTYWETGHEGARTPSSAWVPRNTSLVGVAQATNFEFIANNPGDWIFHCHMVHHMMNHMVHHVGPRMRENSNVDRYQQNTTTRPAVDYSREGQHWDTPGYPQKMQGMERTMPQMETLWNRRESKGMRATYPMAVKGLMTVMRVLPDDLYNLVMESDEPVEKGAVFAEIVRRFGDPSRYEPAPGMMMGMDDGKKM</sequence>
<dbReference type="Proteomes" id="UP000325286">
    <property type="component" value="Chromosome"/>
</dbReference>
<evidence type="ECO:0000313" key="4">
    <source>
        <dbReference type="EMBL" id="QEG41250.1"/>
    </source>
</evidence>
<dbReference type="CDD" id="cd04202">
    <property type="entry name" value="CuRO_D2_2dMcoN_like"/>
    <property type="match status" value="1"/>
</dbReference>
<dbReference type="InterPro" id="IPR045087">
    <property type="entry name" value="Cu-oxidase_fam"/>
</dbReference>
<reference evidence="4 5" key="1">
    <citation type="submission" date="2019-08" db="EMBL/GenBank/DDBJ databases">
        <title>Deep-cultivation of Planctomycetes and their phenomic and genomic characterization uncovers novel biology.</title>
        <authorList>
            <person name="Wiegand S."/>
            <person name="Jogler M."/>
            <person name="Boedeker C."/>
            <person name="Pinto D."/>
            <person name="Vollmers J."/>
            <person name="Rivas-Marin E."/>
            <person name="Kohn T."/>
            <person name="Peeters S.H."/>
            <person name="Heuer A."/>
            <person name="Rast P."/>
            <person name="Oberbeckmann S."/>
            <person name="Bunk B."/>
            <person name="Jeske O."/>
            <person name="Meyerdierks A."/>
            <person name="Storesund J.E."/>
            <person name="Kallscheuer N."/>
            <person name="Luecker S."/>
            <person name="Lage O.M."/>
            <person name="Pohl T."/>
            <person name="Merkel B.J."/>
            <person name="Hornburger P."/>
            <person name="Mueller R.-W."/>
            <person name="Bruemmer F."/>
            <person name="Labrenz M."/>
            <person name="Spormann A.M."/>
            <person name="Op den Camp H."/>
            <person name="Overmann J."/>
            <person name="Amann R."/>
            <person name="Jetten M.S.M."/>
            <person name="Mascher T."/>
            <person name="Medema M.H."/>
            <person name="Devos D.P."/>
            <person name="Kaster A.-K."/>
            <person name="Ovreas L."/>
            <person name="Rohde M."/>
            <person name="Galperin M.Y."/>
            <person name="Jogler C."/>
        </authorList>
    </citation>
    <scope>NUCLEOTIDE SEQUENCE [LARGE SCALE GENOMIC DNA]</scope>
    <source>
        <strain evidence="4 5">UC8</strain>
    </source>
</reference>
<dbReference type="KEGG" id="rul:UC8_32690"/>
<gene>
    <name evidence="4" type="primary">mco_1</name>
    <name evidence="4" type="ORF">UC8_32690</name>
</gene>
<dbReference type="GO" id="GO:0016491">
    <property type="term" value="F:oxidoreductase activity"/>
    <property type="evidence" value="ECO:0007669"/>
    <property type="project" value="UniProtKB-KW"/>
</dbReference>
<evidence type="ECO:0000313" key="5">
    <source>
        <dbReference type="Proteomes" id="UP000325286"/>
    </source>
</evidence>
<evidence type="ECO:0000259" key="2">
    <source>
        <dbReference type="Pfam" id="PF07731"/>
    </source>
</evidence>
<proteinExistence type="predicted"/>
<evidence type="ECO:0000259" key="3">
    <source>
        <dbReference type="Pfam" id="PF07732"/>
    </source>
</evidence>
<keyword evidence="4" id="KW-0560">Oxidoreductase</keyword>
<keyword evidence="5" id="KW-1185">Reference proteome</keyword>
<protein>
    <submittedName>
        <fullName evidence="4">Multicopper oxidase mco</fullName>
        <ecNumber evidence="4">1.-.-.-</ecNumber>
    </submittedName>
</protein>
<dbReference type="Pfam" id="PF07731">
    <property type="entry name" value="Cu-oxidase_2"/>
    <property type="match status" value="1"/>
</dbReference>
<name>A0A5B9QU17_9BACT</name>
<dbReference type="EMBL" id="CP042914">
    <property type="protein sequence ID" value="QEG41250.1"/>
    <property type="molecule type" value="Genomic_DNA"/>
</dbReference>
<feature type="domain" description="Plastocyanin-like" evidence="2">
    <location>
        <begin position="308"/>
        <end position="415"/>
    </location>
</feature>
<dbReference type="SUPFAM" id="SSF49503">
    <property type="entry name" value="Cupredoxins"/>
    <property type="match status" value="2"/>
</dbReference>
<dbReference type="Pfam" id="PF07732">
    <property type="entry name" value="Cu-oxidase_3"/>
    <property type="match status" value="1"/>
</dbReference>